<dbReference type="OrthoDB" id="9807503at2"/>
<dbReference type="InterPro" id="IPR000924">
    <property type="entry name" value="Glu/Gln-tRNA-synth"/>
</dbReference>
<dbReference type="PANTHER" id="PTHR43311">
    <property type="entry name" value="GLUTAMATE--TRNA LIGASE"/>
    <property type="match status" value="1"/>
</dbReference>
<feature type="binding site" evidence="7">
    <location>
        <position position="256"/>
    </location>
    <ligand>
        <name>ATP</name>
        <dbReference type="ChEBI" id="CHEBI:30616"/>
    </ligand>
</feature>
<evidence type="ECO:0000256" key="4">
    <source>
        <dbReference type="ARBA" id="ARBA00022840"/>
    </source>
</evidence>
<dbReference type="GO" id="GO:0006424">
    <property type="term" value="P:glutamyl-tRNA aminoacylation"/>
    <property type="evidence" value="ECO:0007669"/>
    <property type="project" value="UniProtKB-UniRule"/>
</dbReference>
<comment type="caution">
    <text evidence="7">Lacks conserved residue(s) required for the propagation of feature annotation.</text>
</comment>
<dbReference type="CDD" id="cd00808">
    <property type="entry name" value="GluRS_core"/>
    <property type="match status" value="1"/>
</dbReference>
<comment type="similarity">
    <text evidence="1 7">Belongs to the class-I aminoacyl-tRNA synthetase family. Glutamate--tRNA ligase type 1 subfamily.</text>
</comment>
<dbReference type="GO" id="GO:0004818">
    <property type="term" value="F:glutamate-tRNA ligase activity"/>
    <property type="evidence" value="ECO:0007669"/>
    <property type="project" value="UniProtKB-UniRule"/>
</dbReference>
<evidence type="ECO:0000259" key="9">
    <source>
        <dbReference type="Pfam" id="PF19269"/>
    </source>
</evidence>
<dbReference type="InterPro" id="IPR014729">
    <property type="entry name" value="Rossmann-like_a/b/a_fold"/>
</dbReference>
<dbReference type="InterPro" id="IPR045462">
    <property type="entry name" value="aa-tRNA-synth_I_cd-bd"/>
</dbReference>
<organism evidence="10 11">
    <name type="scientific">Halanaerobium kushneri</name>
    <dbReference type="NCBI Taxonomy" id="56779"/>
    <lineage>
        <taxon>Bacteria</taxon>
        <taxon>Bacillati</taxon>
        <taxon>Bacillota</taxon>
        <taxon>Clostridia</taxon>
        <taxon>Halanaerobiales</taxon>
        <taxon>Halanaerobiaceae</taxon>
        <taxon>Halanaerobium</taxon>
    </lineage>
</organism>
<dbReference type="FunFam" id="3.40.50.620:FF:000045">
    <property type="entry name" value="Glutamate--tRNA ligase, mitochondrial"/>
    <property type="match status" value="1"/>
</dbReference>
<dbReference type="GO" id="GO:0005829">
    <property type="term" value="C:cytosol"/>
    <property type="evidence" value="ECO:0007669"/>
    <property type="project" value="TreeGrafter"/>
</dbReference>
<keyword evidence="11" id="KW-1185">Reference proteome</keyword>
<keyword evidence="5 7" id="KW-0648">Protein biosynthesis</keyword>
<evidence type="ECO:0000313" key="10">
    <source>
        <dbReference type="EMBL" id="SIR59336.1"/>
    </source>
</evidence>
<dbReference type="InterPro" id="IPR033910">
    <property type="entry name" value="GluRS_core"/>
</dbReference>
<protein>
    <recommendedName>
        <fullName evidence="7">Glutamate--tRNA ligase</fullName>
        <ecNumber evidence="7">6.1.1.17</ecNumber>
    </recommendedName>
    <alternativeName>
        <fullName evidence="7">Glutamyl-tRNA synthetase</fullName>
        <shortName evidence="7">GluRS</shortName>
    </alternativeName>
</protein>
<dbReference type="InterPro" id="IPR049940">
    <property type="entry name" value="GluQ/Sye"/>
</dbReference>
<keyword evidence="4 7" id="KW-0067">ATP-binding</keyword>
<keyword evidence="3 7" id="KW-0547">Nucleotide-binding</keyword>
<dbReference type="EMBL" id="FTNC01000042">
    <property type="protein sequence ID" value="SIR59336.1"/>
    <property type="molecule type" value="Genomic_DNA"/>
</dbReference>
<proteinExistence type="inferred from homology"/>
<dbReference type="SUPFAM" id="SSF48163">
    <property type="entry name" value="An anticodon-binding domain of class I aminoacyl-tRNA synthetases"/>
    <property type="match status" value="1"/>
</dbReference>
<dbReference type="STRING" id="56779.SAMN05421834_1426"/>
<evidence type="ECO:0000256" key="7">
    <source>
        <dbReference type="HAMAP-Rule" id="MF_00022"/>
    </source>
</evidence>
<evidence type="ECO:0000313" key="11">
    <source>
        <dbReference type="Proteomes" id="UP000185669"/>
    </source>
</evidence>
<evidence type="ECO:0000256" key="5">
    <source>
        <dbReference type="ARBA" id="ARBA00022917"/>
    </source>
</evidence>
<gene>
    <name evidence="7" type="primary">gltX</name>
    <name evidence="10" type="ORF">SAMN05421834_1426</name>
</gene>
<evidence type="ECO:0000256" key="2">
    <source>
        <dbReference type="ARBA" id="ARBA00022598"/>
    </source>
</evidence>
<dbReference type="Gene3D" id="1.10.10.350">
    <property type="match status" value="1"/>
</dbReference>
<dbReference type="Proteomes" id="UP000185669">
    <property type="component" value="Unassembled WGS sequence"/>
</dbReference>
<feature type="short sequence motif" description="'HIGH' region" evidence="7">
    <location>
        <begin position="11"/>
        <end position="21"/>
    </location>
</feature>
<dbReference type="RefSeq" id="WP_076546223.1">
    <property type="nucleotide sequence ID" value="NZ_FTNC01000042.1"/>
</dbReference>
<sequence>MSNNIRLRFPPSPTGKIHIGNMRTALFNWLVAKQKGGELVLRIEDTDQARSTKEFEEIIIKEMKWLGLDADEGVGIGGDYGPYRQTERIELYQEYADKLLETGHAYKCYCTKEELDHMRQKAIDNDEMPRYDGSCRNLTEEEKKDYEAEGREPVLRFKLPEQEREIVVEDLIRGDVSFNSSVLDDFIIFKSDGMPTYNFAVVIDDALMKISHVIRGEDHLSNTPKQILIYEALGFELPKFAHLPLILDENKAKLKKRGKDSVYIGEFREQGYLPEALFNFMALLGWSTGDEEEILSQKEIIDRFAIEDVNKSGAVFDREKLNWMNGKYIRAAELDRIFELSLPFLIESGLVEQEYLENNREWLAKVIDESRTGVDYLSQIPAEAELFLTEVEFKDPTAAAQEFKGEDVKLVFETLKDKIFAREELTPDAVGEIFKELKNELDVGGRTIYHPTRLAITGKTSGPEMTSVISIFGAEEIARRLDAALKLAKNN</sequence>
<evidence type="ECO:0000259" key="8">
    <source>
        <dbReference type="Pfam" id="PF00749"/>
    </source>
</evidence>
<dbReference type="HAMAP" id="MF_00022">
    <property type="entry name" value="Glu_tRNA_synth_type1"/>
    <property type="match status" value="1"/>
</dbReference>
<name>A0A1N7C6Z9_9FIRM</name>
<dbReference type="GO" id="GO:0008270">
    <property type="term" value="F:zinc ion binding"/>
    <property type="evidence" value="ECO:0007669"/>
    <property type="project" value="InterPro"/>
</dbReference>
<comment type="subcellular location">
    <subcellularLocation>
        <location evidence="7">Cytoplasm</location>
    </subcellularLocation>
</comment>
<dbReference type="InterPro" id="IPR008925">
    <property type="entry name" value="aa_tRNA-synth_I_cd-bd_sf"/>
</dbReference>
<dbReference type="Pfam" id="PF19269">
    <property type="entry name" value="Anticodon_2"/>
    <property type="match status" value="1"/>
</dbReference>
<accession>A0A1N7C6Z9</accession>
<feature type="domain" description="Glutamyl/glutaminyl-tRNA synthetase class Ib catalytic" evidence="8">
    <location>
        <begin position="5"/>
        <end position="323"/>
    </location>
</feature>
<evidence type="ECO:0000256" key="6">
    <source>
        <dbReference type="ARBA" id="ARBA00023146"/>
    </source>
</evidence>
<dbReference type="InterPro" id="IPR020058">
    <property type="entry name" value="Glu/Gln-tRNA-synth_Ib_cat-dom"/>
</dbReference>
<keyword evidence="2 7" id="KW-0436">Ligase</keyword>
<dbReference type="PANTHER" id="PTHR43311:SF2">
    <property type="entry name" value="GLUTAMATE--TRNA LIGASE, MITOCHONDRIAL-RELATED"/>
    <property type="match status" value="1"/>
</dbReference>
<dbReference type="PROSITE" id="PS00178">
    <property type="entry name" value="AA_TRNA_LIGASE_I"/>
    <property type="match status" value="1"/>
</dbReference>
<dbReference type="GO" id="GO:0005524">
    <property type="term" value="F:ATP binding"/>
    <property type="evidence" value="ECO:0007669"/>
    <property type="project" value="UniProtKB-UniRule"/>
</dbReference>
<dbReference type="GO" id="GO:0000049">
    <property type="term" value="F:tRNA binding"/>
    <property type="evidence" value="ECO:0007669"/>
    <property type="project" value="InterPro"/>
</dbReference>
<keyword evidence="6 7" id="KW-0030">Aminoacyl-tRNA synthetase</keyword>
<dbReference type="InterPro" id="IPR004527">
    <property type="entry name" value="Glu-tRNA-ligase_bac/mito"/>
</dbReference>
<dbReference type="PRINTS" id="PR00987">
    <property type="entry name" value="TRNASYNTHGLU"/>
</dbReference>
<reference evidence="11" key="1">
    <citation type="submission" date="2017-01" db="EMBL/GenBank/DDBJ databases">
        <authorList>
            <person name="Varghese N."/>
            <person name="Submissions S."/>
        </authorList>
    </citation>
    <scope>NUCLEOTIDE SEQUENCE [LARGE SCALE GENOMIC DNA]</scope>
    <source>
        <strain evidence="11">ATCC 700103</strain>
    </source>
</reference>
<dbReference type="EC" id="6.1.1.17" evidence="7"/>
<dbReference type="AlphaFoldDB" id="A0A1N7C6Z9"/>
<comment type="subunit">
    <text evidence="7">Monomer.</text>
</comment>
<feature type="domain" description="Aminoacyl-tRNA synthetase class I anticodon-binding" evidence="9">
    <location>
        <begin position="342"/>
        <end position="485"/>
    </location>
</feature>
<dbReference type="InterPro" id="IPR020751">
    <property type="entry name" value="aa-tRNA-synth_I_codon-bd_sub2"/>
</dbReference>
<dbReference type="SUPFAM" id="SSF52374">
    <property type="entry name" value="Nucleotidylyl transferase"/>
    <property type="match status" value="1"/>
</dbReference>
<evidence type="ECO:0000256" key="1">
    <source>
        <dbReference type="ARBA" id="ARBA00007894"/>
    </source>
</evidence>
<evidence type="ECO:0000256" key="3">
    <source>
        <dbReference type="ARBA" id="ARBA00022741"/>
    </source>
</evidence>
<dbReference type="Pfam" id="PF00749">
    <property type="entry name" value="tRNA-synt_1c"/>
    <property type="match status" value="1"/>
</dbReference>
<dbReference type="Gene3D" id="3.40.50.620">
    <property type="entry name" value="HUPs"/>
    <property type="match status" value="1"/>
</dbReference>
<dbReference type="InterPro" id="IPR001412">
    <property type="entry name" value="aa-tRNA-synth_I_CS"/>
</dbReference>
<comment type="function">
    <text evidence="7">Catalyzes the attachment of glutamate to tRNA(Glu) in a two-step reaction: glutamate is first activated by ATP to form Glu-AMP and then transferred to the acceptor end of tRNA(Glu).</text>
</comment>
<dbReference type="NCBIfam" id="TIGR00464">
    <property type="entry name" value="gltX_bact"/>
    <property type="match status" value="1"/>
</dbReference>
<comment type="catalytic activity">
    <reaction evidence="7">
        <text>tRNA(Glu) + L-glutamate + ATP = L-glutamyl-tRNA(Glu) + AMP + diphosphate</text>
        <dbReference type="Rhea" id="RHEA:23540"/>
        <dbReference type="Rhea" id="RHEA-COMP:9663"/>
        <dbReference type="Rhea" id="RHEA-COMP:9680"/>
        <dbReference type="ChEBI" id="CHEBI:29985"/>
        <dbReference type="ChEBI" id="CHEBI:30616"/>
        <dbReference type="ChEBI" id="CHEBI:33019"/>
        <dbReference type="ChEBI" id="CHEBI:78442"/>
        <dbReference type="ChEBI" id="CHEBI:78520"/>
        <dbReference type="ChEBI" id="CHEBI:456215"/>
        <dbReference type="EC" id="6.1.1.17"/>
    </reaction>
</comment>
<keyword evidence="7" id="KW-0963">Cytoplasm</keyword>